<dbReference type="InterPro" id="IPR027417">
    <property type="entry name" value="P-loop_NTPase"/>
</dbReference>
<dbReference type="Ensembl" id="ENSCMIT00000015330.1">
    <property type="protein sequence ID" value="ENSCMIP00000015016.1"/>
    <property type="gene ID" value="ENSCMIG00000007371.1"/>
</dbReference>
<dbReference type="InParanoid" id="A0A4W3HGD3"/>
<reference evidence="10" key="2">
    <citation type="journal article" date="2007" name="PLoS Biol.">
        <title>Survey sequencing and comparative analysis of the elephant shark (Callorhinchus milii) genome.</title>
        <authorList>
            <person name="Venkatesh B."/>
            <person name="Kirkness E.F."/>
            <person name="Loh Y.H."/>
            <person name="Halpern A.L."/>
            <person name="Lee A.P."/>
            <person name="Johnson J."/>
            <person name="Dandona N."/>
            <person name="Viswanathan L.D."/>
            <person name="Tay A."/>
            <person name="Venter J.C."/>
            <person name="Strausberg R.L."/>
            <person name="Brenner S."/>
        </authorList>
    </citation>
    <scope>NUCLEOTIDE SEQUENCE [LARGE SCALE GENOMIC DNA]</scope>
</reference>
<proteinExistence type="inferred from homology"/>
<sequence>MLKIPYPQLAASARLAPVFCMSLVPSVPPLLFDQNVSTREVFTKTVEPLLNVFAEGINVSVVLFGETDSGKSYTLTGEQSDPSAIIPLAIDYIFSKLVSACFNVQATTMWSLSLSMYEIYAEELKDLLQPSGPASTTLELGYNAQNGTFIKVQVIYVCRGIA</sequence>
<comment type="similarity">
    <text evidence="7">Belongs to the TRAFAC class myosin-kinesin ATPase superfamily. Kinesin family.</text>
</comment>
<dbReference type="Proteomes" id="UP000314986">
    <property type="component" value="Unassembled WGS sequence"/>
</dbReference>
<keyword evidence="3 7" id="KW-0067">ATP-binding</keyword>
<dbReference type="InterPro" id="IPR036961">
    <property type="entry name" value="Kinesin_motor_dom_sf"/>
</dbReference>
<keyword evidence="6" id="KW-0206">Cytoskeleton</keyword>
<evidence type="ECO:0000256" key="2">
    <source>
        <dbReference type="ARBA" id="ARBA00022741"/>
    </source>
</evidence>
<reference evidence="9" key="5">
    <citation type="submission" date="2025-09" db="UniProtKB">
        <authorList>
            <consortium name="Ensembl"/>
        </authorList>
    </citation>
    <scope>IDENTIFICATION</scope>
</reference>
<dbReference type="InterPro" id="IPR001752">
    <property type="entry name" value="Kinesin_motor_dom"/>
</dbReference>
<evidence type="ECO:0000256" key="1">
    <source>
        <dbReference type="ARBA" id="ARBA00004245"/>
    </source>
</evidence>
<keyword evidence="4" id="KW-0175">Coiled coil</keyword>
<dbReference type="PROSITE" id="PS50067">
    <property type="entry name" value="KINESIN_MOTOR_2"/>
    <property type="match status" value="1"/>
</dbReference>
<dbReference type="GO" id="GO:0003777">
    <property type="term" value="F:microtubule motor activity"/>
    <property type="evidence" value="ECO:0007669"/>
    <property type="project" value="InterPro"/>
</dbReference>
<evidence type="ECO:0000313" key="9">
    <source>
        <dbReference type="Ensembl" id="ENSCMIP00000015016.1"/>
    </source>
</evidence>
<dbReference type="GO" id="GO:0005524">
    <property type="term" value="F:ATP binding"/>
    <property type="evidence" value="ECO:0007669"/>
    <property type="project" value="UniProtKB-UniRule"/>
</dbReference>
<accession>A0A4W3HGD3</accession>
<keyword evidence="2 7" id="KW-0547">Nucleotide-binding</keyword>
<keyword evidence="10" id="KW-1185">Reference proteome</keyword>
<dbReference type="STRING" id="7868.ENSCMIP00000015016"/>
<dbReference type="GO" id="GO:0007018">
    <property type="term" value="P:microtubule-based movement"/>
    <property type="evidence" value="ECO:0007669"/>
    <property type="project" value="InterPro"/>
</dbReference>
<dbReference type="GO" id="GO:0005856">
    <property type="term" value="C:cytoskeleton"/>
    <property type="evidence" value="ECO:0007669"/>
    <property type="project" value="UniProtKB-SubCell"/>
</dbReference>
<organism evidence="9 10">
    <name type="scientific">Callorhinchus milii</name>
    <name type="common">Ghost shark</name>
    <dbReference type="NCBI Taxonomy" id="7868"/>
    <lineage>
        <taxon>Eukaryota</taxon>
        <taxon>Metazoa</taxon>
        <taxon>Chordata</taxon>
        <taxon>Craniata</taxon>
        <taxon>Vertebrata</taxon>
        <taxon>Chondrichthyes</taxon>
        <taxon>Holocephali</taxon>
        <taxon>Chimaeriformes</taxon>
        <taxon>Callorhinchidae</taxon>
        <taxon>Callorhinchus</taxon>
    </lineage>
</organism>
<evidence type="ECO:0000256" key="3">
    <source>
        <dbReference type="ARBA" id="ARBA00022840"/>
    </source>
</evidence>
<feature type="binding site" evidence="7">
    <location>
        <begin position="65"/>
        <end position="72"/>
    </location>
    <ligand>
        <name>ATP</name>
        <dbReference type="ChEBI" id="CHEBI:30616"/>
    </ligand>
</feature>
<evidence type="ECO:0000313" key="10">
    <source>
        <dbReference type="Proteomes" id="UP000314986"/>
    </source>
</evidence>
<dbReference type="PANTHER" id="PTHR47968">
    <property type="entry name" value="CENTROMERE PROTEIN E"/>
    <property type="match status" value="1"/>
</dbReference>
<evidence type="ECO:0000256" key="5">
    <source>
        <dbReference type="ARBA" id="ARBA00023175"/>
    </source>
</evidence>
<dbReference type="SUPFAM" id="SSF52540">
    <property type="entry name" value="P-loop containing nucleoside triphosphate hydrolases"/>
    <property type="match status" value="1"/>
</dbReference>
<evidence type="ECO:0000259" key="8">
    <source>
        <dbReference type="PROSITE" id="PS50067"/>
    </source>
</evidence>
<reference evidence="10" key="1">
    <citation type="journal article" date="2006" name="Science">
        <title>Ancient noncoding elements conserved in the human genome.</title>
        <authorList>
            <person name="Venkatesh B."/>
            <person name="Kirkness E.F."/>
            <person name="Loh Y.H."/>
            <person name="Halpern A.L."/>
            <person name="Lee A.P."/>
            <person name="Johnson J."/>
            <person name="Dandona N."/>
            <person name="Viswanathan L.D."/>
            <person name="Tay A."/>
            <person name="Venter J.C."/>
            <person name="Strausberg R.L."/>
            <person name="Brenner S."/>
        </authorList>
    </citation>
    <scope>NUCLEOTIDE SEQUENCE [LARGE SCALE GENOMIC DNA]</scope>
</reference>
<protein>
    <recommendedName>
        <fullName evidence="8">Kinesin motor domain-containing protein</fullName>
    </recommendedName>
</protein>
<dbReference type="Gene3D" id="3.40.850.10">
    <property type="entry name" value="Kinesin motor domain"/>
    <property type="match status" value="1"/>
</dbReference>
<dbReference type="Pfam" id="PF00225">
    <property type="entry name" value="Kinesin"/>
    <property type="match status" value="1"/>
</dbReference>
<dbReference type="AlphaFoldDB" id="A0A4W3HGD3"/>
<feature type="domain" description="Kinesin motor" evidence="8">
    <location>
        <begin position="1"/>
        <end position="162"/>
    </location>
</feature>
<evidence type="ECO:0000256" key="7">
    <source>
        <dbReference type="PROSITE-ProRule" id="PRU00283"/>
    </source>
</evidence>
<keyword evidence="6" id="KW-0963">Cytoplasm</keyword>
<evidence type="ECO:0000256" key="6">
    <source>
        <dbReference type="ARBA" id="ARBA00023212"/>
    </source>
</evidence>
<dbReference type="GO" id="GO:0008017">
    <property type="term" value="F:microtubule binding"/>
    <property type="evidence" value="ECO:0007669"/>
    <property type="project" value="InterPro"/>
</dbReference>
<keyword evidence="5 7" id="KW-0505">Motor protein</keyword>
<evidence type="ECO:0000256" key="4">
    <source>
        <dbReference type="ARBA" id="ARBA00023054"/>
    </source>
</evidence>
<dbReference type="PANTHER" id="PTHR47968:SF75">
    <property type="entry name" value="CENTROMERE-ASSOCIATED PROTEIN E"/>
    <property type="match status" value="1"/>
</dbReference>
<reference evidence="9" key="4">
    <citation type="submission" date="2025-08" db="UniProtKB">
        <authorList>
            <consortium name="Ensembl"/>
        </authorList>
    </citation>
    <scope>IDENTIFICATION</scope>
</reference>
<reference evidence="10" key="3">
    <citation type="journal article" date="2014" name="Nature">
        <title>Elephant shark genome provides unique insights into gnathostome evolution.</title>
        <authorList>
            <consortium name="International Elephant Shark Genome Sequencing Consortium"/>
            <person name="Venkatesh B."/>
            <person name="Lee A.P."/>
            <person name="Ravi V."/>
            <person name="Maurya A.K."/>
            <person name="Lian M.M."/>
            <person name="Swann J.B."/>
            <person name="Ohta Y."/>
            <person name="Flajnik M.F."/>
            <person name="Sutoh Y."/>
            <person name="Kasahara M."/>
            <person name="Hoon S."/>
            <person name="Gangu V."/>
            <person name="Roy S.W."/>
            <person name="Irimia M."/>
            <person name="Korzh V."/>
            <person name="Kondrychyn I."/>
            <person name="Lim Z.W."/>
            <person name="Tay B.H."/>
            <person name="Tohari S."/>
            <person name="Kong K.W."/>
            <person name="Ho S."/>
            <person name="Lorente-Galdos B."/>
            <person name="Quilez J."/>
            <person name="Marques-Bonet T."/>
            <person name="Raney B.J."/>
            <person name="Ingham P.W."/>
            <person name="Tay A."/>
            <person name="Hillier L.W."/>
            <person name="Minx P."/>
            <person name="Boehm T."/>
            <person name="Wilson R.K."/>
            <person name="Brenner S."/>
            <person name="Warren W.C."/>
        </authorList>
    </citation>
    <scope>NUCLEOTIDE SEQUENCE [LARGE SCALE GENOMIC DNA]</scope>
</reference>
<comment type="subcellular location">
    <subcellularLocation>
        <location evidence="1">Cytoplasm</location>
        <location evidence="1">Cytoskeleton</location>
    </subcellularLocation>
</comment>
<name>A0A4W3HGD3_CALMI</name>
<dbReference type="InterPro" id="IPR027640">
    <property type="entry name" value="Kinesin-like_fam"/>
</dbReference>